<dbReference type="PANTHER" id="PTHR31011:SF2">
    <property type="entry name" value="PROTEIN STB2-RELATED"/>
    <property type="match status" value="1"/>
</dbReference>
<gene>
    <name evidence="3" type="ORF">AMORRO_LOCUS1962</name>
</gene>
<evidence type="ECO:0000313" key="3">
    <source>
        <dbReference type="EMBL" id="CAG8473404.1"/>
    </source>
</evidence>
<dbReference type="GO" id="GO:0070822">
    <property type="term" value="C:Sin3-type complex"/>
    <property type="evidence" value="ECO:0007669"/>
    <property type="project" value="TreeGrafter"/>
</dbReference>
<dbReference type="InterPro" id="IPR059025">
    <property type="entry name" value="STB6_N"/>
</dbReference>
<dbReference type="OrthoDB" id="19806at2759"/>
<dbReference type="EMBL" id="CAJVPV010000773">
    <property type="protein sequence ID" value="CAG8473404.1"/>
    <property type="molecule type" value="Genomic_DNA"/>
</dbReference>
<feature type="coiled-coil region" evidence="1">
    <location>
        <begin position="563"/>
        <end position="597"/>
    </location>
</feature>
<reference evidence="3" key="1">
    <citation type="submission" date="2021-06" db="EMBL/GenBank/DDBJ databases">
        <authorList>
            <person name="Kallberg Y."/>
            <person name="Tangrot J."/>
            <person name="Rosling A."/>
        </authorList>
    </citation>
    <scope>NUCLEOTIDE SEQUENCE</scope>
    <source>
        <strain evidence="3">CL551</strain>
    </source>
</reference>
<evidence type="ECO:0000256" key="1">
    <source>
        <dbReference type="SAM" id="Coils"/>
    </source>
</evidence>
<dbReference type="AlphaFoldDB" id="A0A9N8W7C2"/>
<feature type="domain" description="STB6-like N-terminal" evidence="2">
    <location>
        <begin position="8"/>
        <end position="147"/>
    </location>
</feature>
<evidence type="ECO:0000259" key="2">
    <source>
        <dbReference type="Pfam" id="PF25995"/>
    </source>
</evidence>
<dbReference type="InterPro" id="IPR038919">
    <property type="entry name" value="STB2/STB2"/>
</dbReference>
<name>A0A9N8W7C2_9GLOM</name>
<keyword evidence="1" id="KW-0175">Coiled coil</keyword>
<sequence length="706" mass="81146">MVYSRYGNFVFSEHKNIISLAEECGAQIIDTGRVLEGYQLYIVEQWVCDKKVRPYNTVNVFTGVPSHKVTVCVIRIEEKNSKSYPEKLEQLFNSLEEDSTRPKDTDLGTFFVTNLSTFPSTLNLVLVPDGIYEDHYLEFYLNSNLRKFGCSGRSALSLKPPTDTQKDKFYQLYAMSEDIPFQVAVLELVKLIQTALYIFGDFPWNFIDGLLCDSTESALRKFVSTHKQNFDLRDNVLSPNLVVAILKTVVSSRNKLNSLNYQVGKDPFSDPDLFLSGVASFQKWAKIKHTRKLDQQTIEKVKKVYNRSKNSDGLKVHKVIKSKIEDISGISALASPPTDIETATLEEFGKNAQIDKLRYLWKGKDAVESDWFHGGKELGKSFLRGAKTGDAIKEGVRGVTGSISNLVDRGGSPIEKIVNLPSKSLSLPPNFAYWGWRGQGKRKRPRLNVRRTRNPEGRKCQVDQKHCVNLNLLNVPRVEYESTDTEASVLPDADSTSLYEDEVCDWPKQRSYSMSTYEYEQLRSPPICELRRSNSFTDLNMTRKQGVQELRVIDMDIQTYTTYESLRQREESLKDLIERLELIIEEYDTQIEQLDEAYNARYETFKSTETNGETVLSKQKAVSESIKHIDDQSGKLNYEIGVLEDKFKEAEDLVNRFCLKVQVMEFKMTQSPRSIQAFYNYLTYIYDQLKIMAPRFYNKKSEEDDE</sequence>
<keyword evidence="4" id="KW-1185">Reference proteome</keyword>
<evidence type="ECO:0000313" key="4">
    <source>
        <dbReference type="Proteomes" id="UP000789342"/>
    </source>
</evidence>
<proteinExistence type="predicted"/>
<accession>A0A9N8W7C2</accession>
<protein>
    <submittedName>
        <fullName evidence="3">6961_t:CDS:1</fullName>
    </submittedName>
</protein>
<dbReference type="PANTHER" id="PTHR31011">
    <property type="entry name" value="PROTEIN STB2-RELATED"/>
    <property type="match status" value="1"/>
</dbReference>
<dbReference type="Pfam" id="PF25995">
    <property type="entry name" value="STB6_N"/>
    <property type="match status" value="1"/>
</dbReference>
<comment type="caution">
    <text evidence="3">The sequence shown here is derived from an EMBL/GenBank/DDBJ whole genome shotgun (WGS) entry which is preliminary data.</text>
</comment>
<dbReference type="Proteomes" id="UP000789342">
    <property type="component" value="Unassembled WGS sequence"/>
</dbReference>
<organism evidence="3 4">
    <name type="scientific">Acaulospora morrowiae</name>
    <dbReference type="NCBI Taxonomy" id="94023"/>
    <lineage>
        <taxon>Eukaryota</taxon>
        <taxon>Fungi</taxon>
        <taxon>Fungi incertae sedis</taxon>
        <taxon>Mucoromycota</taxon>
        <taxon>Glomeromycotina</taxon>
        <taxon>Glomeromycetes</taxon>
        <taxon>Diversisporales</taxon>
        <taxon>Acaulosporaceae</taxon>
        <taxon>Acaulospora</taxon>
    </lineage>
</organism>